<gene>
    <name evidence="2" type="ORF">chiPu_0023959</name>
</gene>
<accession>A0A401TBZ2</accession>
<feature type="region of interest" description="Disordered" evidence="1">
    <location>
        <begin position="1"/>
        <end position="50"/>
    </location>
</feature>
<feature type="non-terminal residue" evidence="2">
    <location>
        <position position="66"/>
    </location>
</feature>
<organism evidence="2 3">
    <name type="scientific">Chiloscyllium punctatum</name>
    <name type="common">Brownbanded bambooshark</name>
    <name type="synonym">Hemiscyllium punctatum</name>
    <dbReference type="NCBI Taxonomy" id="137246"/>
    <lineage>
        <taxon>Eukaryota</taxon>
        <taxon>Metazoa</taxon>
        <taxon>Chordata</taxon>
        <taxon>Craniata</taxon>
        <taxon>Vertebrata</taxon>
        <taxon>Chondrichthyes</taxon>
        <taxon>Elasmobranchii</taxon>
        <taxon>Galeomorphii</taxon>
        <taxon>Galeoidea</taxon>
        <taxon>Orectolobiformes</taxon>
        <taxon>Hemiscylliidae</taxon>
        <taxon>Chiloscyllium</taxon>
    </lineage>
</organism>
<evidence type="ECO:0000256" key="1">
    <source>
        <dbReference type="SAM" id="MobiDB-lite"/>
    </source>
</evidence>
<evidence type="ECO:0000313" key="2">
    <source>
        <dbReference type="EMBL" id="GCC40159.1"/>
    </source>
</evidence>
<evidence type="ECO:0000313" key="3">
    <source>
        <dbReference type="Proteomes" id="UP000287033"/>
    </source>
</evidence>
<name>A0A401TBZ2_CHIPU</name>
<keyword evidence="3" id="KW-1185">Reference proteome</keyword>
<proteinExistence type="predicted"/>
<dbReference type="Proteomes" id="UP000287033">
    <property type="component" value="Unassembled WGS sequence"/>
</dbReference>
<dbReference type="AlphaFoldDB" id="A0A401TBZ2"/>
<sequence>MNRARSCTSPGPCRTRRTPRAGKTSAPTAAETSRRLRPELPPCRPEQQDRRLEALLWASRKQATIT</sequence>
<protein>
    <submittedName>
        <fullName evidence="2">Uncharacterized protein</fullName>
    </submittedName>
</protein>
<comment type="caution">
    <text evidence="2">The sequence shown here is derived from an EMBL/GenBank/DDBJ whole genome shotgun (WGS) entry which is preliminary data.</text>
</comment>
<dbReference type="EMBL" id="BEZZ01030144">
    <property type="protein sequence ID" value="GCC40159.1"/>
    <property type="molecule type" value="Genomic_DNA"/>
</dbReference>
<reference evidence="2 3" key="1">
    <citation type="journal article" date="2018" name="Nat. Ecol. Evol.">
        <title>Shark genomes provide insights into elasmobranch evolution and the origin of vertebrates.</title>
        <authorList>
            <person name="Hara Y"/>
            <person name="Yamaguchi K"/>
            <person name="Onimaru K"/>
            <person name="Kadota M"/>
            <person name="Koyanagi M"/>
            <person name="Keeley SD"/>
            <person name="Tatsumi K"/>
            <person name="Tanaka K"/>
            <person name="Motone F"/>
            <person name="Kageyama Y"/>
            <person name="Nozu R"/>
            <person name="Adachi N"/>
            <person name="Nishimura O"/>
            <person name="Nakagawa R"/>
            <person name="Tanegashima C"/>
            <person name="Kiyatake I"/>
            <person name="Matsumoto R"/>
            <person name="Murakumo K"/>
            <person name="Nishida K"/>
            <person name="Terakita A"/>
            <person name="Kuratani S"/>
            <person name="Sato K"/>
            <person name="Hyodo S Kuraku.S."/>
        </authorList>
    </citation>
    <scope>NUCLEOTIDE SEQUENCE [LARGE SCALE GENOMIC DNA]</scope>
</reference>